<evidence type="ECO:0000313" key="3">
    <source>
        <dbReference type="Proteomes" id="UP000051036"/>
    </source>
</evidence>
<accession>A0A0R1U7G3</accession>
<dbReference type="EMBL" id="AZFM01000028">
    <property type="protein sequence ID" value="KRL89185.1"/>
    <property type="molecule type" value="Genomic_DNA"/>
</dbReference>
<comment type="caution">
    <text evidence="2">The sequence shown here is derived from an EMBL/GenBank/DDBJ whole genome shotgun (WGS) entry which is preliminary data.</text>
</comment>
<dbReference type="RefSeq" id="WP_057799460.1">
    <property type="nucleotide sequence ID" value="NZ_AZFM01000028.1"/>
</dbReference>
<dbReference type="Pfam" id="PF04014">
    <property type="entry name" value="MazE_antitoxin"/>
    <property type="match status" value="1"/>
</dbReference>
<dbReference type="SMART" id="SM00966">
    <property type="entry name" value="SpoVT_AbrB"/>
    <property type="match status" value="1"/>
</dbReference>
<dbReference type="NCBIfam" id="TIGR01439">
    <property type="entry name" value="lp_hng_hel_AbrB"/>
    <property type="match status" value="1"/>
</dbReference>
<dbReference type="Proteomes" id="UP000051036">
    <property type="component" value="Unassembled WGS sequence"/>
</dbReference>
<dbReference type="SUPFAM" id="SSF89447">
    <property type="entry name" value="AbrB/MazE/MraZ-like"/>
    <property type="match status" value="1"/>
</dbReference>
<organism evidence="2 3">
    <name type="scientific">Lactobacillus kalixensis DSM 16043</name>
    <dbReference type="NCBI Taxonomy" id="1423763"/>
    <lineage>
        <taxon>Bacteria</taxon>
        <taxon>Bacillati</taxon>
        <taxon>Bacillota</taxon>
        <taxon>Bacilli</taxon>
        <taxon>Lactobacillales</taxon>
        <taxon>Lactobacillaceae</taxon>
        <taxon>Lactobacillus</taxon>
    </lineage>
</organism>
<feature type="domain" description="SpoVT-AbrB" evidence="1">
    <location>
        <begin position="5"/>
        <end position="50"/>
    </location>
</feature>
<dbReference type="InterPro" id="IPR007159">
    <property type="entry name" value="SpoVT-AbrB_dom"/>
</dbReference>
<dbReference type="OrthoDB" id="9811597at2"/>
<keyword evidence="3" id="KW-1185">Reference proteome</keyword>
<dbReference type="AlphaFoldDB" id="A0A0R1U7G3"/>
<dbReference type="GO" id="GO:0003677">
    <property type="term" value="F:DNA binding"/>
    <property type="evidence" value="ECO:0007669"/>
    <property type="project" value="InterPro"/>
</dbReference>
<reference evidence="2 3" key="1">
    <citation type="journal article" date="2015" name="Genome Announc.">
        <title>Expanding the biotechnology potential of lactobacilli through comparative genomics of 213 strains and associated genera.</title>
        <authorList>
            <person name="Sun Z."/>
            <person name="Harris H.M."/>
            <person name="McCann A."/>
            <person name="Guo C."/>
            <person name="Argimon S."/>
            <person name="Zhang W."/>
            <person name="Yang X."/>
            <person name="Jeffery I.B."/>
            <person name="Cooney J.C."/>
            <person name="Kagawa T.F."/>
            <person name="Liu W."/>
            <person name="Song Y."/>
            <person name="Salvetti E."/>
            <person name="Wrobel A."/>
            <person name="Rasinkangas P."/>
            <person name="Parkhill J."/>
            <person name="Rea M.C."/>
            <person name="O'Sullivan O."/>
            <person name="Ritari J."/>
            <person name="Douillard F.P."/>
            <person name="Paul Ross R."/>
            <person name="Yang R."/>
            <person name="Briner A.E."/>
            <person name="Felis G.E."/>
            <person name="de Vos W.M."/>
            <person name="Barrangou R."/>
            <person name="Klaenhammer T.R."/>
            <person name="Caufield P.W."/>
            <person name="Cui Y."/>
            <person name="Zhang H."/>
            <person name="O'Toole P.W."/>
        </authorList>
    </citation>
    <scope>NUCLEOTIDE SEQUENCE [LARGE SCALE GENOMIC DNA]</scope>
    <source>
        <strain evidence="2 3">DSM 16043</strain>
    </source>
</reference>
<gene>
    <name evidence="2" type="ORF">FC46_GL000947</name>
</gene>
<evidence type="ECO:0000259" key="1">
    <source>
        <dbReference type="SMART" id="SM00966"/>
    </source>
</evidence>
<protein>
    <recommendedName>
        <fullName evidence="1">SpoVT-AbrB domain-containing protein</fullName>
    </recommendedName>
</protein>
<name>A0A0R1U7G3_9LACO</name>
<dbReference type="InterPro" id="IPR037914">
    <property type="entry name" value="SpoVT-AbrB_sf"/>
</dbReference>
<dbReference type="STRING" id="1423763.FC46_GL000947"/>
<dbReference type="PATRIC" id="fig|1423763.3.peg.962"/>
<sequence length="80" mass="9115">MIVDAKMTSKNQITIPKAVRDFLQLSENDTIEFNVEDDGVTIQRKKDDFWGVAEKQRVKYGVVNTPEIDWGKDVGSEVID</sequence>
<dbReference type="Gene3D" id="2.10.260.10">
    <property type="match status" value="1"/>
</dbReference>
<proteinExistence type="predicted"/>
<evidence type="ECO:0000313" key="2">
    <source>
        <dbReference type="EMBL" id="KRL89185.1"/>
    </source>
</evidence>